<name>A0ABT6DMJ6_9BACT</name>
<dbReference type="Gene3D" id="3.40.190.290">
    <property type="match status" value="1"/>
</dbReference>
<keyword evidence="2" id="KW-0805">Transcription regulation</keyword>
<evidence type="ECO:0000256" key="3">
    <source>
        <dbReference type="ARBA" id="ARBA00023125"/>
    </source>
</evidence>
<dbReference type="CDD" id="cd05466">
    <property type="entry name" value="PBP2_LTTR_substrate"/>
    <property type="match status" value="1"/>
</dbReference>
<comment type="caution">
    <text evidence="6">The sequence shown here is derived from an EMBL/GenBank/DDBJ whole genome shotgun (WGS) entry which is preliminary data.</text>
</comment>
<dbReference type="PANTHER" id="PTHR30126">
    <property type="entry name" value="HTH-TYPE TRANSCRIPTIONAL REGULATOR"/>
    <property type="match status" value="1"/>
</dbReference>
<dbReference type="EMBL" id="JANRMI010000005">
    <property type="protein sequence ID" value="MDG0818023.1"/>
    <property type="molecule type" value="Genomic_DNA"/>
</dbReference>
<dbReference type="InterPro" id="IPR036390">
    <property type="entry name" value="WH_DNA-bd_sf"/>
</dbReference>
<proteinExistence type="inferred from homology"/>
<keyword evidence="3" id="KW-0238">DNA-binding</keyword>
<keyword evidence="7" id="KW-1185">Reference proteome</keyword>
<dbReference type="InterPro" id="IPR036388">
    <property type="entry name" value="WH-like_DNA-bd_sf"/>
</dbReference>
<dbReference type="Gene3D" id="1.10.10.10">
    <property type="entry name" value="Winged helix-like DNA-binding domain superfamily/Winged helix DNA-binding domain"/>
    <property type="match status" value="1"/>
</dbReference>
<dbReference type="SUPFAM" id="SSF53850">
    <property type="entry name" value="Periplasmic binding protein-like II"/>
    <property type="match status" value="1"/>
</dbReference>
<dbReference type="RefSeq" id="WP_277579499.1">
    <property type="nucleotide sequence ID" value="NZ_JANRMI010000005.1"/>
</dbReference>
<dbReference type="PRINTS" id="PR00039">
    <property type="entry name" value="HTHLYSR"/>
</dbReference>
<protein>
    <submittedName>
        <fullName evidence="6">LysR family transcriptional regulator</fullName>
    </submittedName>
</protein>
<evidence type="ECO:0000256" key="4">
    <source>
        <dbReference type="ARBA" id="ARBA00023163"/>
    </source>
</evidence>
<comment type="similarity">
    <text evidence="1">Belongs to the LysR transcriptional regulatory family.</text>
</comment>
<dbReference type="Proteomes" id="UP001152321">
    <property type="component" value="Unassembled WGS sequence"/>
</dbReference>
<dbReference type="PROSITE" id="PS50931">
    <property type="entry name" value="HTH_LYSR"/>
    <property type="match status" value="1"/>
</dbReference>
<accession>A0ABT6DMJ6</accession>
<keyword evidence="4" id="KW-0804">Transcription</keyword>
<evidence type="ECO:0000313" key="6">
    <source>
        <dbReference type="EMBL" id="MDG0818023.1"/>
    </source>
</evidence>
<feature type="domain" description="HTH lysR-type" evidence="5">
    <location>
        <begin position="1"/>
        <end position="58"/>
    </location>
</feature>
<dbReference type="PANTHER" id="PTHR30126:SF40">
    <property type="entry name" value="HTH-TYPE TRANSCRIPTIONAL REGULATOR GLTR"/>
    <property type="match status" value="1"/>
</dbReference>
<evidence type="ECO:0000256" key="1">
    <source>
        <dbReference type="ARBA" id="ARBA00009437"/>
    </source>
</evidence>
<sequence>MDINVLKFFKTIANLGNMSRAAQELHVSQPTLTVAMRKLEDQLGVRLFERSKKGVTLTAAGLQIYQYSDQMVELWEEMLREAGTVNDAVRGTIRLGLHPSVARYALPTFLPSLMKEHPDLSVQLSHDLSRNVLQRVLDHALDAGLVMNPEKHPDLILKEICRDEVSVWKKKGSSLQDVLIYDPSLFQTQWILEKLQKKGLRYKRKLESSNLEVIAGLLQAGAGHAILPKRVALQNPFPLEEAHASLPSFQDHLYLVYRPSLRRSAIGKAFIEAVQSAPL</sequence>
<evidence type="ECO:0000256" key="2">
    <source>
        <dbReference type="ARBA" id="ARBA00023015"/>
    </source>
</evidence>
<dbReference type="InterPro" id="IPR000847">
    <property type="entry name" value="LysR_HTH_N"/>
</dbReference>
<dbReference type="InterPro" id="IPR005119">
    <property type="entry name" value="LysR_subst-bd"/>
</dbReference>
<evidence type="ECO:0000259" key="5">
    <source>
        <dbReference type="PROSITE" id="PS50931"/>
    </source>
</evidence>
<organism evidence="6 7">
    <name type="scientific">Bdellovibrio svalbardensis</name>
    <dbReference type="NCBI Taxonomy" id="2972972"/>
    <lineage>
        <taxon>Bacteria</taxon>
        <taxon>Pseudomonadati</taxon>
        <taxon>Bdellovibrionota</taxon>
        <taxon>Bdellovibrionia</taxon>
        <taxon>Bdellovibrionales</taxon>
        <taxon>Pseudobdellovibrionaceae</taxon>
        <taxon>Bdellovibrio</taxon>
    </lineage>
</organism>
<evidence type="ECO:0000313" key="7">
    <source>
        <dbReference type="Proteomes" id="UP001152321"/>
    </source>
</evidence>
<gene>
    <name evidence="6" type="ORF">NWE73_16690</name>
</gene>
<dbReference type="Pfam" id="PF00126">
    <property type="entry name" value="HTH_1"/>
    <property type="match status" value="1"/>
</dbReference>
<reference evidence="6" key="1">
    <citation type="submission" date="2022-08" db="EMBL/GenBank/DDBJ databases">
        <title>Novel Bdellovibrio Species Isolated from Svalbard: Designation Bdellovibrio svalbardensis.</title>
        <authorList>
            <person name="Mitchell R.J."/>
            <person name="Choi S.Y."/>
        </authorList>
    </citation>
    <scope>NUCLEOTIDE SEQUENCE</scope>
    <source>
        <strain evidence="6">PAP01</strain>
    </source>
</reference>
<dbReference type="SUPFAM" id="SSF46785">
    <property type="entry name" value="Winged helix' DNA-binding domain"/>
    <property type="match status" value="1"/>
</dbReference>
<dbReference type="Pfam" id="PF03466">
    <property type="entry name" value="LysR_substrate"/>
    <property type="match status" value="1"/>
</dbReference>